<comment type="caution">
    <text evidence="10">The sequence shown here is derived from an EMBL/GenBank/DDBJ whole genome shotgun (WGS) entry which is preliminary data.</text>
</comment>
<evidence type="ECO:0000256" key="9">
    <source>
        <dbReference type="SAM" id="Phobius"/>
    </source>
</evidence>
<evidence type="ECO:0000256" key="4">
    <source>
        <dbReference type="ARBA" id="ARBA00022475"/>
    </source>
</evidence>
<dbReference type="Gene3D" id="1.20.1730.10">
    <property type="entry name" value="Sodium/glucose cotransporter"/>
    <property type="match status" value="1"/>
</dbReference>
<dbReference type="InterPro" id="IPR018212">
    <property type="entry name" value="Na/solute_symporter_CS"/>
</dbReference>
<keyword evidence="11" id="KW-1185">Reference proteome</keyword>
<evidence type="ECO:0000313" key="11">
    <source>
        <dbReference type="Proteomes" id="UP001299970"/>
    </source>
</evidence>
<reference evidence="10 11" key="1">
    <citation type="submission" date="2022-03" db="EMBL/GenBank/DDBJ databases">
        <title>Pseudonocardia alaer sp. nov., a novel actinomycete isolated from reed forest soil.</title>
        <authorList>
            <person name="Wang L."/>
        </authorList>
    </citation>
    <scope>NUCLEOTIDE SEQUENCE [LARGE SCALE GENOMIC DNA]</scope>
    <source>
        <strain evidence="10 11">Y-16303</strain>
    </source>
</reference>
<evidence type="ECO:0000256" key="3">
    <source>
        <dbReference type="ARBA" id="ARBA00022448"/>
    </source>
</evidence>
<dbReference type="InterPro" id="IPR001734">
    <property type="entry name" value="Na/solute_symporter"/>
</dbReference>
<evidence type="ECO:0000256" key="2">
    <source>
        <dbReference type="ARBA" id="ARBA00006434"/>
    </source>
</evidence>
<dbReference type="InterPro" id="IPR050277">
    <property type="entry name" value="Sodium:Solute_Symporter"/>
</dbReference>
<evidence type="ECO:0000256" key="5">
    <source>
        <dbReference type="ARBA" id="ARBA00022692"/>
    </source>
</evidence>
<feature type="transmembrane region" description="Helical" evidence="9">
    <location>
        <begin position="279"/>
        <end position="301"/>
    </location>
</feature>
<keyword evidence="7 9" id="KW-0472">Membrane</keyword>
<keyword evidence="6 9" id="KW-1133">Transmembrane helix</keyword>
<dbReference type="InterPro" id="IPR038377">
    <property type="entry name" value="Na/Glc_symporter_sf"/>
</dbReference>
<feature type="transmembrane region" description="Helical" evidence="9">
    <location>
        <begin position="443"/>
        <end position="469"/>
    </location>
</feature>
<feature type="transmembrane region" description="Helical" evidence="9">
    <location>
        <begin position="154"/>
        <end position="175"/>
    </location>
</feature>
<dbReference type="Proteomes" id="UP001299970">
    <property type="component" value="Unassembled WGS sequence"/>
</dbReference>
<keyword evidence="4" id="KW-1003">Cell membrane</keyword>
<organism evidence="10 11">
    <name type="scientific">Pseudonocardia alaniniphila</name>
    <dbReference type="NCBI Taxonomy" id="75291"/>
    <lineage>
        <taxon>Bacteria</taxon>
        <taxon>Bacillati</taxon>
        <taxon>Actinomycetota</taxon>
        <taxon>Actinomycetes</taxon>
        <taxon>Pseudonocardiales</taxon>
        <taxon>Pseudonocardiaceae</taxon>
        <taxon>Pseudonocardia</taxon>
    </lineage>
</organism>
<sequence length="503" mass="52539">MTYLIALLVGVGSIVVGAVLAARGKQLDIAEWAVGGRSFGSFLFWFILAGETFTTFALLGASQSVYVDGAAGYYVLGTVVLTSAIGYWVVPKIWRAGKTHGLMTEGDYFTARFDAPWLGAVLALFGIVGLLLYSEVQLTGLSLVLQTLFGQGLSATWYVVIAGLAVVVFIFTGGMRSAAFGAVVKDILLLVVLLAIAFTAAEAAGVNGWGGIFDAVAREHPAAATLPGMTTGTASNDWWWMSFLLLTPIGAFVLPHSFQVSFSARNVATVRRNQIVQPLYSLFYILIIVIALAALLTHPGLKGSQANGSLLIFVREHSPDWLVGLLAGAGILVALVPTAVLLLTCSTLFTRNVYALARRTATDREQLQVSRIGVVVLAAVAVAVTTTQNTALVNIMVNVYNAIGQLAPALFLSLLWRRVTAVGALCGVVVGAAAIVFPPLNAALLALCPTGTVIGLPALVLNIVVTVLVSLVTRPPGRAAIAVGMPEAAPVAEVPAGSSPLRG</sequence>
<evidence type="ECO:0000256" key="1">
    <source>
        <dbReference type="ARBA" id="ARBA00004141"/>
    </source>
</evidence>
<dbReference type="CDD" id="cd10322">
    <property type="entry name" value="SLC5sbd"/>
    <property type="match status" value="1"/>
</dbReference>
<evidence type="ECO:0000256" key="7">
    <source>
        <dbReference type="ARBA" id="ARBA00023136"/>
    </source>
</evidence>
<protein>
    <submittedName>
        <fullName evidence="10">Sodium:solute symporter family protein</fullName>
    </submittedName>
</protein>
<feature type="transmembrane region" description="Helical" evidence="9">
    <location>
        <begin position="187"/>
        <end position="206"/>
    </location>
</feature>
<dbReference type="RefSeq" id="WP_241035764.1">
    <property type="nucleotide sequence ID" value="NZ_BAAAJF010000078.1"/>
</dbReference>
<dbReference type="PROSITE" id="PS50283">
    <property type="entry name" value="NA_SOLUT_SYMP_3"/>
    <property type="match status" value="1"/>
</dbReference>
<feature type="transmembrane region" description="Helical" evidence="9">
    <location>
        <begin position="42"/>
        <end position="61"/>
    </location>
</feature>
<feature type="transmembrane region" description="Helical" evidence="9">
    <location>
        <begin position="73"/>
        <end position="94"/>
    </location>
</feature>
<evidence type="ECO:0000256" key="6">
    <source>
        <dbReference type="ARBA" id="ARBA00022989"/>
    </source>
</evidence>
<dbReference type="PROSITE" id="PS00457">
    <property type="entry name" value="NA_SOLUT_SYMP_2"/>
    <property type="match status" value="1"/>
</dbReference>
<accession>A0ABS9TAZ9</accession>
<feature type="transmembrane region" description="Helical" evidence="9">
    <location>
        <begin position="392"/>
        <end position="412"/>
    </location>
</feature>
<feature type="transmembrane region" description="Helical" evidence="9">
    <location>
        <begin position="369"/>
        <end position="386"/>
    </location>
</feature>
<feature type="transmembrane region" description="Helical" evidence="9">
    <location>
        <begin position="419"/>
        <end position="437"/>
    </location>
</feature>
<dbReference type="PANTHER" id="PTHR48086">
    <property type="entry name" value="SODIUM/PROLINE SYMPORTER-RELATED"/>
    <property type="match status" value="1"/>
</dbReference>
<feature type="transmembrane region" description="Helical" evidence="9">
    <location>
        <begin position="321"/>
        <end position="349"/>
    </location>
</feature>
<keyword evidence="5 9" id="KW-0812">Transmembrane</keyword>
<proteinExistence type="inferred from homology"/>
<keyword evidence="3" id="KW-0813">Transport</keyword>
<dbReference type="PANTHER" id="PTHR48086:SF8">
    <property type="entry name" value="MONOCARBOXYLIC ACID PERMEASE"/>
    <property type="match status" value="1"/>
</dbReference>
<feature type="transmembrane region" description="Helical" evidence="9">
    <location>
        <begin position="115"/>
        <end position="134"/>
    </location>
</feature>
<dbReference type="Pfam" id="PF00474">
    <property type="entry name" value="SSF"/>
    <property type="match status" value="1"/>
</dbReference>
<dbReference type="EMBL" id="JAKXMK010000007">
    <property type="protein sequence ID" value="MCH6165729.1"/>
    <property type="molecule type" value="Genomic_DNA"/>
</dbReference>
<comment type="similarity">
    <text evidence="2 8">Belongs to the sodium:solute symporter (SSF) (TC 2.A.21) family.</text>
</comment>
<feature type="transmembrane region" description="Helical" evidence="9">
    <location>
        <begin position="238"/>
        <end position="258"/>
    </location>
</feature>
<evidence type="ECO:0000256" key="8">
    <source>
        <dbReference type="RuleBase" id="RU362091"/>
    </source>
</evidence>
<feature type="transmembrane region" description="Helical" evidence="9">
    <location>
        <begin position="6"/>
        <end position="22"/>
    </location>
</feature>
<comment type="subcellular location">
    <subcellularLocation>
        <location evidence="1">Membrane</location>
        <topology evidence="1">Multi-pass membrane protein</topology>
    </subcellularLocation>
</comment>
<gene>
    <name evidence="10" type="ORF">MMF94_08555</name>
</gene>
<name>A0ABS9TAZ9_9PSEU</name>
<evidence type="ECO:0000313" key="10">
    <source>
        <dbReference type="EMBL" id="MCH6165729.1"/>
    </source>
</evidence>